<evidence type="ECO:0000259" key="6">
    <source>
        <dbReference type="Pfam" id="PF02900"/>
    </source>
</evidence>
<evidence type="ECO:0000313" key="8">
    <source>
        <dbReference type="Proteomes" id="UP000257109"/>
    </source>
</evidence>
<reference evidence="7" key="1">
    <citation type="submission" date="2018-05" db="EMBL/GenBank/DDBJ databases">
        <title>Draft genome of Mucuna pruriens seed.</title>
        <authorList>
            <person name="Nnadi N.E."/>
            <person name="Vos R."/>
            <person name="Hasami M.H."/>
            <person name="Devisetty U.K."/>
            <person name="Aguiy J.C."/>
        </authorList>
    </citation>
    <scope>NUCLEOTIDE SEQUENCE [LARGE SCALE GENOMIC DNA]</scope>
    <source>
        <strain evidence="7">JCA_2017</strain>
    </source>
</reference>
<evidence type="ECO:0000313" key="7">
    <source>
        <dbReference type="EMBL" id="RDX71902.1"/>
    </source>
</evidence>
<evidence type="ECO:0000256" key="3">
    <source>
        <dbReference type="ARBA" id="ARBA00022723"/>
    </source>
</evidence>
<gene>
    <name evidence="7" type="primary">DODA</name>
    <name evidence="7" type="ORF">CR513_48682</name>
</gene>
<protein>
    <submittedName>
        <fullName evidence="7">4,5-DOPA dioxygenase extradiol</fullName>
    </submittedName>
</protein>
<sequence length="309" mass="34415">MNKIFRFCYSSTNSVARREEKRESGDSIEENIDINMNMNMNMGLKLKDTFYLSHGSPTLAIDDSIPAWNFFKSFKEVFPPRPSSILIISGHWDTHVPTVNVVDQNDTIYDFYGFPKSMYKLKYPAPGAPQLAKRVKELLLGSGFSHVDEDRKRGLDHGAWVPLLLMYPEADIPVCQLSVSSNKGGTYHYNMGKALAPLKDEGVLIIGSGSATHNLRAIGPRNSPPAPWASAFMSWLKSSLLDGRYEEINQYEENAPYAKMAHPWPDHFFPLHVAMGAAGENAKAKIVHDSWDGGSLSYASFGFTTATNT</sequence>
<dbReference type="SUPFAM" id="SSF53213">
    <property type="entry name" value="LigB-like"/>
    <property type="match status" value="1"/>
</dbReference>
<accession>A0A371F0U3</accession>
<dbReference type="GO" id="GO:0008270">
    <property type="term" value="F:zinc ion binding"/>
    <property type="evidence" value="ECO:0007669"/>
    <property type="project" value="InterPro"/>
</dbReference>
<keyword evidence="5" id="KW-0560">Oxidoreductase</keyword>
<keyword evidence="8" id="KW-1185">Reference proteome</keyword>
<organism evidence="7 8">
    <name type="scientific">Mucuna pruriens</name>
    <name type="common">Velvet bean</name>
    <name type="synonym">Dolichos pruriens</name>
    <dbReference type="NCBI Taxonomy" id="157652"/>
    <lineage>
        <taxon>Eukaryota</taxon>
        <taxon>Viridiplantae</taxon>
        <taxon>Streptophyta</taxon>
        <taxon>Embryophyta</taxon>
        <taxon>Tracheophyta</taxon>
        <taxon>Spermatophyta</taxon>
        <taxon>Magnoliopsida</taxon>
        <taxon>eudicotyledons</taxon>
        <taxon>Gunneridae</taxon>
        <taxon>Pentapetalae</taxon>
        <taxon>rosids</taxon>
        <taxon>fabids</taxon>
        <taxon>Fabales</taxon>
        <taxon>Fabaceae</taxon>
        <taxon>Papilionoideae</taxon>
        <taxon>50 kb inversion clade</taxon>
        <taxon>NPAAA clade</taxon>
        <taxon>indigoferoid/millettioid clade</taxon>
        <taxon>Phaseoleae</taxon>
        <taxon>Mucuna</taxon>
    </lineage>
</organism>
<dbReference type="PIRSF" id="PIRSF006157">
    <property type="entry name" value="Doxgns_DODA"/>
    <property type="match status" value="1"/>
</dbReference>
<keyword evidence="3" id="KW-0479">Metal-binding</keyword>
<dbReference type="PANTHER" id="PTHR30096">
    <property type="entry name" value="4,5-DOPA DIOXYGENASE EXTRADIOL-LIKE PROTEIN"/>
    <property type="match status" value="1"/>
</dbReference>
<keyword evidence="4" id="KW-0862">Zinc</keyword>
<comment type="cofactor">
    <cofactor evidence="1">
        <name>Zn(2+)</name>
        <dbReference type="ChEBI" id="CHEBI:29105"/>
    </cofactor>
</comment>
<dbReference type="GO" id="GO:0008198">
    <property type="term" value="F:ferrous iron binding"/>
    <property type="evidence" value="ECO:0007669"/>
    <property type="project" value="InterPro"/>
</dbReference>
<evidence type="ECO:0000256" key="5">
    <source>
        <dbReference type="ARBA" id="ARBA00023002"/>
    </source>
</evidence>
<proteinExistence type="inferred from homology"/>
<dbReference type="Gene3D" id="3.40.830.10">
    <property type="entry name" value="LigB-like"/>
    <property type="match status" value="1"/>
</dbReference>
<evidence type="ECO:0000256" key="1">
    <source>
        <dbReference type="ARBA" id="ARBA00001947"/>
    </source>
</evidence>
<evidence type="ECO:0000256" key="4">
    <source>
        <dbReference type="ARBA" id="ARBA00022833"/>
    </source>
</evidence>
<dbReference type="InterPro" id="IPR004183">
    <property type="entry name" value="Xdiol_dOase_suB"/>
</dbReference>
<dbReference type="CDD" id="cd07363">
    <property type="entry name" value="45_DOPA_Dioxygenase"/>
    <property type="match status" value="1"/>
</dbReference>
<comment type="similarity">
    <text evidence="2">Belongs to the DODA-type extradiol aromatic ring-opening dioxygenase family.</text>
</comment>
<comment type="caution">
    <text evidence="7">The sequence shown here is derived from an EMBL/GenBank/DDBJ whole genome shotgun (WGS) entry which is preliminary data.</text>
</comment>
<keyword evidence="7" id="KW-0223">Dioxygenase</keyword>
<dbReference type="OrthoDB" id="7396853at2759"/>
<dbReference type="STRING" id="157652.A0A371F0U3"/>
<name>A0A371F0U3_MUCPR</name>
<feature type="domain" description="Extradiol ring-cleavage dioxygenase class III enzyme subunit B" evidence="6">
    <location>
        <begin position="49"/>
        <end position="299"/>
    </location>
</feature>
<dbReference type="EMBL" id="QJKJ01011145">
    <property type="protein sequence ID" value="RDX71902.1"/>
    <property type="molecule type" value="Genomic_DNA"/>
</dbReference>
<dbReference type="Pfam" id="PF02900">
    <property type="entry name" value="LigB"/>
    <property type="match status" value="1"/>
</dbReference>
<dbReference type="PANTHER" id="PTHR30096:SF14">
    <property type="entry name" value="AROMATIC RING-OPENING DIOXYGENASE, CATALYTIC PROTEIN"/>
    <property type="match status" value="1"/>
</dbReference>
<dbReference type="InterPro" id="IPR014436">
    <property type="entry name" value="Extradiol_dOase_DODA"/>
</dbReference>
<dbReference type="AlphaFoldDB" id="A0A371F0U3"/>
<dbReference type="Proteomes" id="UP000257109">
    <property type="component" value="Unassembled WGS sequence"/>
</dbReference>
<dbReference type="GO" id="GO:0016702">
    <property type="term" value="F:oxidoreductase activity, acting on single donors with incorporation of molecular oxygen, incorporation of two atoms of oxygen"/>
    <property type="evidence" value="ECO:0007669"/>
    <property type="project" value="UniProtKB-ARBA"/>
</dbReference>
<evidence type="ECO:0000256" key="2">
    <source>
        <dbReference type="ARBA" id="ARBA00007581"/>
    </source>
</evidence>